<dbReference type="Proteomes" id="UP000807504">
    <property type="component" value="Unassembled WGS sequence"/>
</dbReference>
<dbReference type="GO" id="GO:0042761">
    <property type="term" value="P:very long-chain fatty acid biosynthetic process"/>
    <property type="evidence" value="ECO:0007669"/>
    <property type="project" value="TreeGrafter"/>
</dbReference>
<evidence type="ECO:0000256" key="8">
    <source>
        <dbReference type="ARBA" id="ARBA00023136"/>
    </source>
</evidence>
<gene>
    <name evidence="11" type="ORF">HNY73_012660</name>
</gene>
<dbReference type="Pfam" id="PF01151">
    <property type="entry name" value="ELO"/>
    <property type="match status" value="1"/>
</dbReference>
<evidence type="ECO:0000256" key="10">
    <source>
        <dbReference type="RuleBase" id="RU361115"/>
    </source>
</evidence>
<keyword evidence="8 10" id="KW-0472">Membrane</keyword>
<evidence type="ECO:0000256" key="7">
    <source>
        <dbReference type="ARBA" id="ARBA00023098"/>
    </source>
</evidence>
<dbReference type="GO" id="GO:0009922">
    <property type="term" value="F:fatty acid elongase activity"/>
    <property type="evidence" value="ECO:0007669"/>
    <property type="project" value="UniProtKB-EC"/>
</dbReference>
<sequence>MVFGGEQLFTLREQYCVCAVCEKGSLLFLFSLPFWTPALEKICEPAVITKDNWTYLVANVAWVIYALKYLEFADTIFFVLRKKSRLITNLHVIHHAALPIIAWVFMRTETSGFQFFPAGLNSFIHIIMYTYYGLAAMGPEVRKYLWWKEYLTQLQMLQFVIIISFVTVIVPLSGCQTTQHGIYIEIIAAIIFLALFCNFYIQTYKRNPLNETDVGNSKNSNSIHSNWNSQLIWYMIKMDHRNKVVI</sequence>
<keyword evidence="2 10" id="KW-0444">Lipid biosynthesis</keyword>
<dbReference type="InterPro" id="IPR002076">
    <property type="entry name" value="ELO_fam"/>
</dbReference>
<evidence type="ECO:0000256" key="6">
    <source>
        <dbReference type="ARBA" id="ARBA00022989"/>
    </source>
</evidence>
<feature type="transmembrane region" description="Helical" evidence="10">
    <location>
        <begin position="156"/>
        <end position="174"/>
    </location>
</feature>
<dbReference type="GO" id="GO:0030148">
    <property type="term" value="P:sphingolipid biosynthetic process"/>
    <property type="evidence" value="ECO:0007669"/>
    <property type="project" value="TreeGrafter"/>
</dbReference>
<evidence type="ECO:0000256" key="4">
    <source>
        <dbReference type="ARBA" id="ARBA00022692"/>
    </source>
</evidence>
<protein>
    <recommendedName>
        <fullName evidence="10">Elongation of very long chain fatty acids protein</fullName>
        <ecNumber evidence="10">2.3.1.199</ecNumber>
    </recommendedName>
    <alternativeName>
        <fullName evidence="10">Very-long-chain 3-oxoacyl-CoA synthase</fullName>
    </alternativeName>
</protein>
<keyword evidence="5 10" id="KW-0276">Fatty acid metabolism</keyword>
<keyword evidence="12" id="KW-1185">Reference proteome</keyword>
<keyword evidence="4 10" id="KW-0812">Transmembrane</keyword>
<dbReference type="EC" id="2.3.1.199" evidence="10"/>
<dbReference type="GO" id="GO:0034625">
    <property type="term" value="P:fatty acid elongation, monounsaturated fatty acid"/>
    <property type="evidence" value="ECO:0007669"/>
    <property type="project" value="TreeGrafter"/>
</dbReference>
<proteinExistence type="inferred from homology"/>
<dbReference type="AlphaFoldDB" id="A0A8T0EXG2"/>
<dbReference type="PANTHER" id="PTHR11157">
    <property type="entry name" value="FATTY ACID ACYL TRANSFERASE-RELATED"/>
    <property type="match status" value="1"/>
</dbReference>
<keyword evidence="6 10" id="KW-1133">Transmembrane helix</keyword>
<evidence type="ECO:0000256" key="5">
    <source>
        <dbReference type="ARBA" id="ARBA00022832"/>
    </source>
</evidence>
<feature type="transmembrane region" description="Helical" evidence="10">
    <location>
        <begin position="60"/>
        <end position="80"/>
    </location>
</feature>
<feature type="transmembrane region" description="Helical" evidence="10">
    <location>
        <begin position="112"/>
        <end position="135"/>
    </location>
</feature>
<evidence type="ECO:0000256" key="1">
    <source>
        <dbReference type="ARBA" id="ARBA00004141"/>
    </source>
</evidence>
<dbReference type="PANTHER" id="PTHR11157:SF126">
    <property type="entry name" value="ELONGATION OF VERY LONG CHAIN FATTY ACIDS PROTEIN"/>
    <property type="match status" value="1"/>
</dbReference>
<comment type="caution">
    <text evidence="11">The sequence shown here is derived from an EMBL/GenBank/DDBJ whole genome shotgun (WGS) entry which is preliminary data.</text>
</comment>
<keyword evidence="3 10" id="KW-0808">Transferase</keyword>
<feature type="transmembrane region" description="Helical" evidence="10">
    <location>
        <begin position="180"/>
        <end position="201"/>
    </location>
</feature>
<dbReference type="EMBL" id="JABXBU010001863">
    <property type="protein sequence ID" value="KAF8782364.1"/>
    <property type="molecule type" value="Genomic_DNA"/>
</dbReference>
<evidence type="ECO:0000313" key="12">
    <source>
        <dbReference type="Proteomes" id="UP000807504"/>
    </source>
</evidence>
<organism evidence="11 12">
    <name type="scientific">Argiope bruennichi</name>
    <name type="common">Wasp spider</name>
    <name type="synonym">Aranea bruennichi</name>
    <dbReference type="NCBI Taxonomy" id="94029"/>
    <lineage>
        <taxon>Eukaryota</taxon>
        <taxon>Metazoa</taxon>
        <taxon>Ecdysozoa</taxon>
        <taxon>Arthropoda</taxon>
        <taxon>Chelicerata</taxon>
        <taxon>Arachnida</taxon>
        <taxon>Araneae</taxon>
        <taxon>Araneomorphae</taxon>
        <taxon>Entelegynae</taxon>
        <taxon>Araneoidea</taxon>
        <taxon>Araneidae</taxon>
        <taxon>Argiope</taxon>
    </lineage>
</organism>
<reference evidence="11" key="2">
    <citation type="submission" date="2020-06" db="EMBL/GenBank/DDBJ databases">
        <authorList>
            <person name="Sheffer M."/>
        </authorList>
    </citation>
    <scope>NUCLEOTIDE SEQUENCE</scope>
</reference>
<feature type="transmembrane region" description="Helical" evidence="10">
    <location>
        <begin position="87"/>
        <end position="106"/>
    </location>
</feature>
<keyword evidence="9 10" id="KW-0275">Fatty acid biosynthesis</keyword>
<evidence type="ECO:0000313" key="11">
    <source>
        <dbReference type="EMBL" id="KAF8782364.1"/>
    </source>
</evidence>
<comment type="catalytic activity">
    <reaction evidence="10">
        <text>a very-long-chain acyl-CoA + malonyl-CoA + H(+) = a very-long-chain 3-oxoacyl-CoA + CO2 + CoA</text>
        <dbReference type="Rhea" id="RHEA:32727"/>
        <dbReference type="ChEBI" id="CHEBI:15378"/>
        <dbReference type="ChEBI" id="CHEBI:16526"/>
        <dbReference type="ChEBI" id="CHEBI:57287"/>
        <dbReference type="ChEBI" id="CHEBI:57384"/>
        <dbReference type="ChEBI" id="CHEBI:90725"/>
        <dbReference type="ChEBI" id="CHEBI:90736"/>
        <dbReference type="EC" id="2.3.1.199"/>
    </reaction>
</comment>
<evidence type="ECO:0000256" key="2">
    <source>
        <dbReference type="ARBA" id="ARBA00022516"/>
    </source>
</evidence>
<evidence type="ECO:0000256" key="9">
    <source>
        <dbReference type="ARBA" id="ARBA00023160"/>
    </source>
</evidence>
<accession>A0A8T0EXG2</accession>
<comment type="similarity">
    <text evidence="10">Belongs to the ELO family.</text>
</comment>
<evidence type="ECO:0000256" key="3">
    <source>
        <dbReference type="ARBA" id="ARBA00022679"/>
    </source>
</evidence>
<dbReference type="GO" id="GO:0034626">
    <property type="term" value="P:fatty acid elongation, polyunsaturated fatty acid"/>
    <property type="evidence" value="ECO:0007669"/>
    <property type="project" value="TreeGrafter"/>
</dbReference>
<name>A0A8T0EXG2_ARGBR</name>
<keyword evidence="7 10" id="KW-0443">Lipid metabolism</keyword>
<dbReference type="GO" id="GO:0019367">
    <property type="term" value="P:fatty acid elongation, saturated fatty acid"/>
    <property type="evidence" value="ECO:0007669"/>
    <property type="project" value="TreeGrafter"/>
</dbReference>
<dbReference type="GO" id="GO:0005789">
    <property type="term" value="C:endoplasmic reticulum membrane"/>
    <property type="evidence" value="ECO:0007669"/>
    <property type="project" value="TreeGrafter"/>
</dbReference>
<reference evidence="11" key="1">
    <citation type="journal article" date="2020" name="bioRxiv">
        <title>Chromosome-level reference genome of the European wasp spider Argiope bruennichi: a resource for studies on range expansion and evolutionary adaptation.</title>
        <authorList>
            <person name="Sheffer M.M."/>
            <person name="Hoppe A."/>
            <person name="Krehenwinkel H."/>
            <person name="Uhl G."/>
            <person name="Kuss A.W."/>
            <person name="Jensen L."/>
            <person name="Jensen C."/>
            <person name="Gillespie R.G."/>
            <person name="Hoff K.J."/>
            <person name="Prost S."/>
        </authorList>
    </citation>
    <scope>NUCLEOTIDE SEQUENCE</scope>
</reference>
<comment type="subcellular location">
    <subcellularLocation>
        <location evidence="1">Membrane</location>
        <topology evidence="1">Multi-pass membrane protein</topology>
    </subcellularLocation>
</comment>